<protein>
    <submittedName>
        <fullName evidence="2">DUF4445 domain-containing protein</fullName>
    </submittedName>
</protein>
<dbReference type="PANTHER" id="PTHR42895:SF2">
    <property type="entry name" value="IRON-SULFUR CLUSTER PROTEIN"/>
    <property type="match status" value="1"/>
</dbReference>
<dbReference type="PANTHER" id="PTHR42895">
    <property type="entry name" value="IRON-SULFUR CLUSTER-BINDING PROTEIN-RELATED"/>
    <property type="match status" value="1"/>
</dbReference>
<dbReference type="Pfam" id="PF17651">
    <property type="entry name" value="Raco_middle"/>
    <property type="match status" value="1"/>
</dbReference>
<dbReference type="EMBL" id="JABACJ020000007">
    <property type="protein sequence ID" value="MBU3876040.1"/>
    <property type="molecule type" value="Genomic_DNA"/>
</dbReference>
<keyword evidence="3" id="KW-1185">Reference proteome</keyword>
<proteinExistence type="predicted"/>
<dbReference type="InterPro" id="IPR001041">
    <property type="entry name" value="2Fe-2S_ferredoxin-type"/>
</dbReference>
<feature type="domain" description="2Fe-2S ferredoxin-type" evidence="1">
    <location>
        <begin position="240"/>
        <end position="336"/>
    </location>
</feature>
<reference evidence="2 3" key="1">
    <citation type="submission" date="2021-06" db="EMBL/GenBank/DDBJ databases">
        <title>Faecalicatena sp. nov. isolated from porcine feces.</title>
        <authorList>
            <person name="Oh B.S."/>
            <person name="Lee J.H."/>
        </authorList>
    </citation>
    <scope>NUCLEOTIDE SEQUENCE [LARGE SCALE GENOMIC DNA]</scope>
    <source>
        <strain evidence="2 3">AGMB00832</strain>
    </source>
</reference>
<sequence>MVTWGKGNAPIPDEAAFLLQLPDMDRSKDIEMIIKEFDIKICKENVLKLIDCHKDSPIYEEVTEEYEEMLPAVYEKMEPVALLAFESVEEFQIEGAGNESKEALFCITSIGGRISQWITELFTAGDYLGGMLADAMADDYLFQVDHLLSEVVIRLCREKKRGVMRRLEAPQDISMEVQKKALEVTDGENLAGIRIKESYMYDPVKTTCQVYLLDDQIERFHIKHDCSQCPNLSCKLRDIPEVTVKAAGVQGGIIEITGRKDQTLMEMLTEHGIFLSAVCAGRGTCGKCRIQVLEGEIEPSKEDKRFFSTSEISQGFRLACRAYAKGDVVITLDCAQEKEFAVLTDFGGRSKDSAVPDTKSIEKGNHTYGIAVDIGTTTIAMQLIYLADAQVVETFTAMNRQRAYGADVISRIDASNNGKREALKESIQKDLMTGISKLTAHGKLGIERMIIGANTTMVHLLMGYSCETLGVFPFTPVNLEIIKTTVKELLGTYAQDLEEDFEVCIYPGISTYVGGDITAGLYALDFEKREKPSVLIDLGTNGEMAVGNQDRIYVTSTAAGPAFEGGNITCGTGSIPGAVCKAVIEEGKAELKTILDQPVSGICGTGVVEIAYELLKEELMDETGLLEEDYFEDGYRLAMDASGREIGFYQKDIRELQLAKSAVRSGLETLILRYGITYEDIGAVYIAGGFGHQLDIRKAVGIGLLPKECEGKIQAVGNSCLKGAVAGLMNEDAEEAIESIRSVSQEIRLSNDKDFNEFYMDYMFFEEV</sequence>
<dbReference type="InterPro" id="IPR037010">
    <property type="entry name" value="VitB12-dep_Met_synth_activ_sf"/>
</dbReference>
<dbReference type="InterPro" id="IPR036010">
    <property type="entry name" value="2Fe-2S_ferredoxin-like_sf"/>
</dbReference>
<dbReference type="InterPro" id="IPR012675">
    <property type="entry name" value="Beta-grasp_dom_sf"/>
</dbReference>
<dbReference type="Gene3D" id="3.30.420.480">
    <property type="entry name" value="Domain of unknown function (DUF4445)"/>
    <property type="match status" value="1"/>
</dbReference>
<gene>
    <name evidence="2" type="ORF">HGO97_009470</name>
</gene>
<evidence type="ECO:0000259" key="1">
    <source>
        <dbReference type="PROSITE" id="PS51085"/>
    </source>
</evidence>
<dbReference type="CDD" id="cd00207">
    <property type="entry name" value="fer2"/>
    <property type="match status" value="1"/>
</dbReference>
<dbReference type="Pfam" id="PF14574">
    <property type="entry name" value="RACo_C_ter"/>
    <property type="match status" value="1"/>
</dbReference>
<dbReference type="InterPro" id="IPR052911">
    <property type="entry name" value="Corrinoid_activation_enz"/>
</dbReference>
<dbReference type="Proteomes" id="UP000723714">
    <property type="component" value="Unassembled WGS sequence"/>
</dbReference>
<dbReference type="Pfam" id="PF00111">
    <property type="entry name" value="Fer2"/>
    <property type="match status" value="1"/>
</dbReference>
<dbReference type="Gene3D" id="3.10.20.30">
    <property type="match status" value="1"/>
</dbReference>
<name>A0ABS6D3Z2_9FIRM</name>
<evidence type="ECO:0000313" key="3">
    <source>
        <dbReference type="Proteomes" id="UP000723714"/>
    </source>
</evidence>
<dbReference type="SUPFAM" id="SSF56507">
    <property type="entry name" value="Methionine synthase activation domain-like"/>
    <property type="match status" value="1"/>
</dbReference>
<dbReference type="Gene3D" id="3.40.109.40">
    <property type="match status" value="1"/>
</dbReference>
<dbReference type="InterPro" id="IPR041414">
    <property type="entry name" value="Raco-like_middle"/>
</dbReference>
<dbReference type="PROSITE" id="PS51085">
    <property type="entry name" value="2FE2S_FER_2"/>
    <property type="match status" value="1"/>
</dbReference>
<dbReference type="InterPro" id="IPR027980">
    <property type="entry name" value="RACo_C"/>
</dbReference>
<dbReference type="SUPFAM" id="SSF54292">
    <property type="entry name" value="2Fe-2S ferredoxin-like"/>
    <property type="match status" value="1"/>
</dbReference>
<accession>A0ABS6D3Z2</accession>
<organism evidence="2 3">
    <name type="scientific">Faecalicatena faecalis</name>
    <dbReference type="NCBI Taxonomy" id="2726362"/>
    <lineage>
        <taxon>Bacteria</taxon>
        <taxon>Bacillati</taxon>
        <taxon>Bacillota</taxon>
        <taxon>Clostridia</taxon>
        <taxon>Lachnospirales</taxon>
        <taxon>Lachnospiraceae</taxon>
        <taxon>Faecalicatena</taxon>
    </lineage>
</organism>
<comment type="caution">
    <text evidence="2">The sequence shown here is derived from an EMBL/GenBank/DDBJ whole genome shotgun (WGS) entry which is preliminary data.</text>
</comment>
<evidence type="ECO:0000313" key="2">
    <source>
        <dbReference type="EMBL" id="MBU3876040.1"/>
    </source>
</evidence>
<dbReference type="InterPro" id="IPR042259">
    <property type="entry name" value="Raco-like_middle_sf"/>
</dbReference>